<dbReference type="Proteomes" id="UP000663842">
    <property type="component" value="Unassembled WGS sequence"/>
</dbReference>
<name>A0A819H497_9BILA</name>
<dbReference type="EMBL" id="CAJOBG010001114">
    <property type="protein sequence ID" value="CAF3895927.1"/>
    <property type="molecule type" value="Genomic_DNA"/>
</dbReference>
<comment type="caution">
    <text evidence="2">The sequence shown here is derived from an EMBL/GenBank/DDBJ whole genome shotgun (WGS) entry which is preliminary data.</text>
</comment>
<organism evidence="2 4">
    <name type="scientific">Rotaria magnacalcarata</name>
    <dbReference type="NCBI Taxonomy" id="392030"/>
    <lineage>
        <taxon>Eukaryota</taxon>
        <taxon>Metazoa</taxon>
        <taxon>Spiralia</taxon>
        <taxon>Gnathifera</taxon>
        <taxon>Rotifera</taxon>
        <taxon>Eurotatoria</taxon>
        <taxon>Bdelloidea</taxon>
        <taxon>Philodinida</taxon>
        <taxon>Philodinidae</taxon>
        <taxon>Rotaria</taxon>
    </lineage>
</organism>
<gene>
    <name evidence="1" type="ORF">CJN711_LOCUS14897</name>
    <name evidence="2" type="ORF">OVN521_LOCUS9241</name>
    <name evidence="3" type="ORF">UXM345_LOCUS35535</name>
</gene>
<dbReference type="Proteomes" id="UP000663866">
    <property type="component" value="Unassembled WGS sequence"/>
</dbReference>
<dbReference type="InterPro" id="IPR009057">
    <property type="entry name" value="Homeodomain-like_sf"/>
</dbReference>
<evidence type="ECO:0000313" key="1">
    <source>
        <dbReference type="EMBL" id="CAF1259226.1"/>
    </source>
</evidence>
<accession>A0A819H497</accession>
<dbReference type="Proteomes" id="UP000663855">
    <property type="component" value="Unassembled WGS sequence"/>
</dbReference>
<dbReference type="SUPFAM" id="SSF46689">
    <property type="entry name" value="Homeodomain-like"/>
    <property type="match status" value="1"/>
</dbReference>
<evidence type="ECO:0000313" key="4">
    <source>
        <dbReference type="Proteomes" id="UP000663866"/>
    </source>
</evidence>
<evidence type="ECO:0000313" key="2">
    <source>
        <dbReference type="EMBL" id="CAF3895927.1"/>
    </source>
</evidence>
<dbReference type="EMBL" id="CAJOBF010014679">
    <property type="protein sequence ID" value="CAF4341431.1"/>
    <property type="molecule type" value="Genomic_DNA"/>
</dbReference>
<dbReference type="EMBL" id="CAJNOV010006777">
    <property type="protein sequence ID" value="CAF1259226.1"/>
    <property type="molecule type" value="Genomic_DNA"/>
</dbReference>
<dbReference type="Gene3D" id="1.10.10.10">
    <property type="entry name" value="Winged helix-like DNA-binding domain superfamily/Winged helix DNA-binding domain"/>
    <property type="match status" value="1"/>
</dbReference>
<dbReference type="InterPro" id="IPR036388">
    <property type="entry name" value="WH-like_DNA-bd_sf"/>
</dbReference>
<protein>
    <submittedName>
        <fullName evidence="2">Uncharacterized protein</fullName>
    </submittedName>
</protein>
<dbReference type="Pfam" id="PF13384">
    <property type="entry name" value="HTH_23"/>
    <property type="match status" value="1"/>
</dbReference>
<evidence type="ECO:0000313" key="3">
    <source>
        <dbReference type="EMBL" id="CAF4341431.1"/>
    </source>
</evidence>
<sequence>MVKSHDIRDIVISHYKNGKKAPEIATLLANKVHRSTIDRWLHRYKQSGSICVKPKSGRPTTGRTEKRIYLVKQRLDSNISRRSL</sequence>
<reference evidence="2" key="1">
    <citation type="submission" date="2021-02" db="EMBL/GenBank/DDBJ databases">
        <authorList>
            <person name="Nowell W R."/>
        </authorList>
    </citation>
    <scope>NUCLEOTIDE SEQUENCE</scope>
</reference>
<proteinExistence type="predicted"/>
<keyword evidence="4" id="KW-1185">Reference proteome</keyword>
<dbReference type="AlphaFoldDB" id="A0A819H497"/>